<evidence type="ECO:0000313" key="12">
    <source>
        <dbReference type="WBParaSite" id="NBR_0001892901-mRNA-1"/>
    </source>
</evidence>
<comment type="similarity">
    <text evidence="2">Belongs to the polyprenol kinase family.</text>
</comment>
<dbReference type="PANTHER" id="PTHR13205">
    <property type="entry name" value="TRANSMEMBRANE PROTEIN 15-RELATED"/>
    <property type="match status" value="1"/>
</dbReference>
<keyword evidence="11" id="KW-1185">Reference proteome</keyword>
<keyword evidence="6" id="KW-0418">Kinase</keyword>
<comment type="subcellular location">
    <subcellularLocation>
        <location evidence="1">Endoplasmic reticulum membrane</location>
        <topology evidence="1">Multi-pass membrane protein</topology>
    </subcellularLocation>
</comment>
<accession>A0A0N4YNV8</accession>
<dbReference type="InterPro" id="IPR032974">
    <property type="entry name" value="Polypren_kinase"/>
</dbReference>
<dbReference type="EC" id="2.7.1.108" evidence="3"/>
<keyword evidence="7" id="KW-0256">Endoplasmic reticulum</keyword>
<reference evidence="12" key="1">
    <citation type="submission" date="2017-02" db="UniProtKB">
        <authorList>
            <consortium name="WormBaseParasite"/>
        </authorList>
    </citation>
    <scope>IDENTIFICATION</scope>
</reference>
<evidence type="ECO:0000256" key="5">
    <source>
        <dbReference type="ARBA" id="ARBA00022692"/>
    </source>
</evidence>
<evidence type="ECO:0000256" key="4">
    <source>
        <dbReference type="ARBA" id="ARBA00022679"/>
    </source>
</evidence>
<reference evidence="10 11" key="2">
    <citation type="submission" date="2018-11" db="EMBL/GenBank/DDBJ databases">
        <authorList>
            <consortium name="Pathogen Informatics"/>
        </authorList>
    </citation>
    <scope>NUCLEOTIDE SEQUENCE [LARGE SCALE GENOMIC DNA]</scope>
</reference>
<dbReference type="PANTHER" id="PTHR13205:SF15">
    <property type="entry name" value="DOLICHOL KINASE"/>
    <property type="match status" value="1"/>
</dbReference>
<dbReference type="GO" id="GO:0004168">
    <property type="term" value="F:dolichol kinase activity"/>
    <property type="evidence" value="ECO:0007669"/>
    <property type="project" value="UniProtKB-EC"/>
</dbReference>
<dbReference type="GO" id="GO:0005789">
    <property type="term" value="C:endoplasmic reticulum membrane"/>
    <property type="evidence" value="ECO:0007669"/>
    <property type="project" value="UniProtKB-SubCell"/>
</dbReference>
<protein>
    <recommendedName>
        <fullName evidence="3">dolichol kinase</fullName>
        <ecNumber evidence="3">2.7.1.108</ecNumber>
    </recommendedName>
</protein>
<keyword evidence="9" id="KW-0472">Membrane</keyword>
<evidence type="ECO:0000256" key="8">
    <source>
        <dbReference type="ARBA" id="ARBA00022989"/>
    </source>
</evidence>
<dbReference type="GO" id="GO:0043048">
    <property type="term" value="P:dolichyl monophosphate biosynthetic process"/>
    <property type="evidence" value="ECO:0007669"/>
    <property type="project" value="TreeGrafter"/>
</dbReference>
<evidence type="ECO:0000256" key="9">
    <source>
        <dbReference type="ARBA" id="ARBA00023136"/>
    </source>
</evidence>
<keyword evidence="5" id="KW-0812">Transmembrane</keyword>
<sequence length="113" mass="11956">MGVFLPLFLSPNDNTPHLYHLSGVASVGVGDSFAAIIGSKYGVTKWPRRKKTVEGSLAMGASMAAFLLVARLFCTENSGFVVVLLVSTVLSAVEAVTDNIDNIILPSLGYLLL</sequence>
<gene>
    <name evidence="10" type="ORF">NBR_LOCUS18930</name>
</gene>
<evidence type="ECO:0000256" key="6">
    <source>
        <dbReference type="ARBA" id="ARBA00022777"/>
    </source>
</evidence>
<evidence type="ECO:0000256" key="1">
    <source>
        <dbReference type="ARBA" id="ARBA00004477"/>
    </source>
</evidence>
<dbReference type="EMBL" id="UYSL01023772">
    <property type="protein sequence ID" value="VDL82658.1"/>
    <property type="molecule type" value="Genomic_DNA"/>
</dbReference>
<dbReference type="OMA" id="CIFVILE"/>
<keyword evidence="8" id="KW-1133">Transmembrane helix</keyword>
<proteinExistence type="inferred from homology"/>
<name>A0A0N4YNV8_NIPBR</name>
<dbReference type="WBParaSite" id="NBR_0001892901-mRNA-1">
    <property type="protein sequence ID" value="NBR_0001892901-mRNA-1"/>
    <property type="gene ID" value="NBR_0001892901"/>
</dbReference>
<evidence type="ECO:0000256" key="2">
    <source>
        <dbReference type="ARBA" id="ARBA00010794"/>
    </source>
</evidence>
<evidence type="ECO:0000256" key="7">
    <source>
        <dbReference type="ARBA" id="ARBA00022824"/>
    </source>
</evidence>
<organism evidence="12">
    <name type="scientific">Nippostrongylus brasiliensis</name>
    <name type="common">Rat hookworm</name>
    <dbReference type="NCBI Taxonomy" id="27835"/>
    <lineage>
        <taxon>Eukaryota</taxon>
        <taxon>Metazoa</taxon>
        <taxon>Ecdysozoa</taxon>
        <taxon>Nematoda</taxon>
        <taxon>Chromadorea</taxon>
        <taxon>Rhabditida</taxon>
        <taxon>Rhabditina</taxon>
        <taxon>Rhabditomorpha</taxon>
        <taxon>Strongyloidea</taxon>
        <taxon>Heligmosomidae</taxon>
        <taxon>Nippostrongylus</taxon>
    </lineage>
</organism>
<dbReference type="AlphaFoldDB" id="A0A0N4YNV8"/>
<dbReference type="Proteomes" id="UP000271162">
    <property type="component" value="Unassembled WGS sequence"/>
</dbReference>
<evidence type="ECO:0000313" key="10">
    <source>
        <dbReference type="EMBL" id="VDL82658.1"/>
    </source>
</evidence>
<evidence type="ECO:0000313" key="11">
    <source>
        <dbReference type="Proteomes" id="UP000271162"/>
    </source>
</evidence>
<evidence type="ECO:0000256" key="3">
    <source>
        <dbReference type="ARBA" id="ARBA00012132"/>
    </source>
</evidence>
<dbReference type="STRING" id="27835.A0A0N4YNV8"/>
<keyword evidence="4" id="KW-0808">Transferase</keyword>